<proteinExistence type="predicted"/>
<evidence type="ECO:0000313" key="1">
    <source>
        <dbReference type="EMBL" id="EQD68802.1"/>
    </source>
</evidence>
<dbReference type="EMBL" id="AUZZ01000205">
    <property type="protein sequence ID" value="EQD68802.1"/>
    <property type="molecule type" value="Genomic_DNA"/>
</dbReference>
<protein>
    <submittedName>
        <fullName evidence="1">Uncharacterized protein</fullName>
    </submittedName>
</protein>
<organism evidence="1">
    <name type="scientific">mine drainage metagenome</name>
    <dbReference type="NCBI Taxonomy" id="410659"/>
    <lineage>
        <taxon>unclassified sequences</taxon>
        <taxon>metagenomes</taxon>
        <taxon>ecological metagenomes</taxon>
    </lineage>
</organism>
<reference evidence="1" key="2">
    <citation type="journal article" date="2014" name="ISME J.">
        <title>Microbial stratification in low pH oxic and suboxic macroscopic growths along an acid mine drainage.</title>
        <authorList>
            <person name="Mendez-Garcia C."/>
            <person name="Mesa V."/>
            <person name="Sprenger R.R."/>
            <person name="Richter M."/>
            <person name="Diez M.S."/>
            <person name="Solano J."/>
            <person name="Bargiela R."/>
            <person name="Golyshina O.V."/>
            <person name="Manteca A."/>
            <person name="Ramos J.L."/>
            <person name="Gallego J.R."/>
            <person name="Llorente I."/>
            <person name="Martins Dos Santos V.A."/>
            <person name="Jensen O.N."/>
            <person name="Pelaez A.I."/>
            <person name="Sanchez J."/>
            <person name="Ferrer M."/>
        </authorList>
    </citation>
    <scope>NUCLEOTIDE SEQUENCE</scope>
</reference>
<name>T1BGN1_9ZZZZ</name>
<comment type="caution">
    <text evidence="1">The sequence shown here is derived from an EMBL/GenBank/DDBJ whole genome shotgun (WGS) entry which is preliminary data.</text>
</comment>
<gene>
    <name evidence="1" type="ORF">B2A_00281</name>
</gene>
<dbReference type="AlphaFoldDB" id="T1BGN1"/>
<reference evidence="1" key="1">
    <citation type="submission" date="2013-08" db="EMBL/GenBank/DDBJ databases">
        <authorList>
            <person name="Mendez C."/>
            <person name="Richter M."/>
            <person name="Ferrer M."/>
            <person name="Sanchez J."/>
        </authorList>
    </citation>
    <scope>NUCLEOTIDE SEQUENCE</scope>
</reference>
<accession>T1BGN1</accession>
<sequence>MTREIKLIRGYHYLYEVESAWDSKLKQSRKVRSLYLGPCDAKGRLRAQPKVKLEGVHSAYPVGPLAAFYAQARAARITEVAEEVLGLNPGEARLLLAMTLNQLTGRRPLDEIPAWIDRTPLRRWEPDLPSSIGRGDIENVL</sequence>
<feature type="non-terminal residue" evidence="1">
    <location>
        <position position="141"/>
    </location>
</feature>